<dbReference type="SUPFAM" id="SSF51658">
    <property type="entry name" value="Xylose isomerase-like"/>
    <property type="match status" value="1"/>
</dbReference>
<reference evidence="3" key="2">
    <citation type="journal article" date="2002" name="J. Mol. Biol.">
        <title>One fold with many functions: the evolutionary relationships between TIM barrel families based on their sequences, structures and functions.</title>
        <authorList>
            <person name="Nagano N."/>
            <person name="Orengo C.A."/>
            <person name="Thornton J.M."/>
        </authorList>
    </citation>
    <scope>NUCLEOTIDE SEQUENCE</scope>
</reference>
<feature type="domain" description="Xylose isomerase-like TIM barrel" evidence="1">
    <location>
        <begin position="24"/>
        <end position="257"/>
    </location>
</feature>
<dbReference type="InterPro" id="IPR050312">
    <property type="entry name" value="IolE/XylAMocC-like"/>
</dbReference>
<name>A0A8B6X2K4_9BURK</name>
<evidence type="ECO:0000313" key="2">
    <source>
        <dbReference type="Proteomes" id="UP000675920"/>
    </source>
</evidence>
<evidence type="ECO:0000259" key="1">
    <source>
        <dbReference type="Pfam" id="PF01261"/>
    </source>
</evidence>
<dbReference type="Proteomes" id="UP000675920">
    <property type="component" value="Unplaced"/>
</dbReference>
<proteinExistence type="predicted"/>
<dbReference type="InterPro" id="IPR036237">
    <property type="entry name" value="Xyl_isomerase-like_sf"/>
</dbReference>
<dbReference type="PANTHER" id="PTHR12110">
    <property type="entry name" value="HYDROXYPYRUVATE ISOMERASE"/>
    <property type="match status" value="1"/>
</dbReference>
<dbReference type="AlphaFoldDB" id="A0A8B6X2K4"/>
<reference evidence="3" key="1">
    <citation type="journal article" date="2001" name="FEBS Lett.">
        <title>The TIM-barrel fold: a versatile framework for efficient enzymes.</title>
        <authorList>
            <person name="Wierenga R.K."/>
        </authorList>
    </citation>
    <scope>NUCLEOTIDE SEQUENCE</scope>
</reference>
<organism evidence="2 3">
    <name type="scientific">Derxia gummosa DSM 723</name>
    <dbReference type="NCBI Taxonomy" id="1121388"/>
    <lineage>
        <taxon>Bacteria</taxon>
        <taxon>Pseudomonadati</taxon>
        <taxon>Pseudomonadota</taxon>
        <taxon>Betaproteobacteria</taxon>
        <taxon>Burkholderiales</taxon>
        <taxon>Alcaligenaceae</taxon>
        <taxon>Derxia</taxon>
    </lineage>
</organism>
<dbReference type="RefSeq" id="WP_028310880.1">
    <property type="nucleotide sequence ID" value="NZ_AXWS01000008.1"/>
</dbReference>
<dbReference type="InterPro" id="IPR013022">
    <property type="entry name" value="Xyl_isomerase-like_TIM-brl"/>
</dbReference>
<dbReference type="PANTHER" id="PTHR12110:SF48">
    <property type="entry name" value="BLL3656 PROTEIN"/>
    <property type="match status" value="1"/>
</dbReference>
<dbReference type="Gene3D" id="3.20.20.150">
    <property type="entry name" value="Divalent-metal-dependent TIM barrel enzymes"/>
    <property type="match status" value="1"/>
</dbReference>
<accession>A0A8B6X2K4</accession>
<evidence type="ECO:0000313" key="3">
    <source>
        <dbReference type="RefSeq" id="WP_028310880.1"/>
    </source>
</evidence>
<sequence>MQIPLSLAALTVLELDPAAMIRCAADAGYPFIGLRLVPATPTEPHWDTVGNTPTVRDMKRALAETGVQCGDIEILRLKPDTKVADFEPIFATAAELGARFALIAGNDPDESRLTANLAATCELARGYGIRPHLEPMPWTDCKDFVQGLRIVEATGMPEAGLLIDPIHFDRAGNTADQIALASPARFGYVQFCDAPAKRPDTVEELLFQARAERLPPGEGGLDLVGILRAVGEAPGALSVEIPQTELAKTVGALERAKRLRAAAERMLAGIDLKAAA</sequence>
<reference evidence="3" key="3">
    <citation type="submission" date="2025-08" db="UniProtKB">
        <authorList>
            <consortium name="RefSeq"/>
        </authorList>
    </citation>
    <scope>IDENTIFICATION</scope>
</reference>
<keyword evidence="3" id="KW-0413">Isomerase</keyword>
<dbReference type="GO" id="GO:0016853">
    <property type="term" value="F:isomerase activity"/>
    <property type="evidence" value="ECO:0007669"/>
    <property type="project" value="UniProtKB-KW"/>
</dbReference>
<dbReference type="OrthoDB" id="9072761at2"/>
<keyword evidence="2" id="KW-1185">Reference proteome</keyword>
<protein>
    <submittedName>
        <fullName evidence="3">Sugar phosphate isomerase/epimerase family protein</fullName>
    </submittedName>
</protein>
<dbReference type="Pfam" id="PF01261">
    <property type="entry name" value="AP_endonuc_2"/>
    <property type="match status" value="1"/>
</dbReference>